<evidence type="ECO:0000256" key="3">
    <source>
        <dbReference type="ARBA" id="ARBA00022729"/>
    </source>
</evidence>
<keyword evidence="4" id="KW-0325">Glycoprotein</keyword>
<dbReference type="AlphaFoldDB" id="V5HBA9"/>
<reference evidence="8" key="1">
    <citation type="journal article" date="2015" name="Sci. Rep.">
        <title>Tissue- and time-dependent transcription in Ixodes ricinus salivary glands and midguts when blood feeding on the vertebrate host.</title>
        <authorList>
            <person name="Kotsyfakis M."/>
            <person name="Schwarz A."/>
            <person name="Erhart J."/>
            <person name="Ribeiro J.M."/>
        </authorList>
    </citation>
    <scope>NUCLEOTIDE SEQUENCE</scope>
    <source>
        <tissue evidence="8">Salivary gland and midgut</tissue>
    </source>
</reference>
<accession>V5HBA9</accession>
<organism evidence="8">
    <name type="scientific">Ixodes ricinus</name>
    <name type="common">Common tick</name>
    <name type="synonym">Acarus ricinus</name>
    <dbReference type="NCBI Taxonomy" id="34613"/>
    <lineage>
        <taxon>Eukaryota</taxon>
        <taxon>Metazoa</taxon>
        <taxon>Ecdysozoa</taxon>
        <taxon>Arthropoda</taxon>
        <taxon>Chelicerata</taxon>
        <taxon>Arachnida</taxon>
        <taxon>Acari</taxon>
        <taxon>Parasitiformes</taxon>
        <taxon>Ixodida</taxon>
        <taxon>Ixodoidea</taxon>
        <taxon>Ixodidae</taxon>
        <taxon>Ixodinae</taxon>
        <taxon>Ixodes</taxon>
    </lineage>
</organism>
<evidence type="ECO:0000256" key="5">
    <source>
        <dbReference type="ARBA" id="ARBA00034321"/>
    </source>
</evidence>
<feature type="chain" id="PRO_5004735600" evidence="7">
    <location>
        <begin position="21"/>
        <end position="157"/>
    </location>
</feature>
<comment type="similarity">
    <text evidence="5">Belongs to the salp15 family.</text>
</comment>
<dbReference type="EMBL" id="GANP01012276">
    <property type="protein sequence ID" value="JAB72192.1"/>
    <property type="molecule type" value="mRNA"/>
</dbReference>
<feature type="compositionally biased region" description="Basic and acidic residues" evidence="6">
    <location>
        <begin position="78"/>
        <end position="99"/>
    </location>
</feature>
<sequence length="157" mass="17156">MFKLRFFILFLLAGLYFAESSPVESDSGKGEGVQTLEGKGETSPIGNGASGSEKKEESTGATKKLTHLISDQAVSETNGEKKEPEGGSSKEEEGAERKNRTLGSDLPDYIGTLDERRHYMVTLLGACGGQSQEYKINEGEIFFHNCTYTLCEKESRT</sequence>
<evidence type="ECO:0000256" key="4">
    <source>
        <dbReference type="ARBA" id="ARBA00023180"/>
    </source>
</evidence>
<evidence type="ECO:0000256" key="7">
    <source>
        <dbReference type="SAM" id="SignalP"/>
    </source>
</evidence>
<dbReference type="GO" id="GO:0005576">
    <property type="term" value="C:extracellular region"/>
    <property type="evidence" value="ECO:0007669"/>
    <property type="project" value="UniProtKB-SubCell"/>
</dbReference>
<evidence type="ECO:0000256" key="2">
    <source>
        <dbReference type="ARBA" id="ARBA00022525"/>
    </source>
</evidence>
<feature type="signal peptide" evidence="7">
    <location>
        <begin position="1"/>
        <end position="20"/>
    </location>
</feature>
<keyword evidence="2" id="KW-0964">Secreted</keyword>
<comment type="subcellular location">
    <subcellularLocation>
        <location evidence="1">Secreted</location>
    </subcellularLocation>
</comment>
<evidence type="ECO:0000256" key="1">
    <source>
        <dbReference type="ARBA" id="ARBA00004613"/>
    </source>
</evidence>
<keyword evidence="3 7" id="KW-0732">Signal</keyword>
<evidence type="ECO:0000256" key="6">
    <source>
        <dbReference type="SAM" id="MobiDB-lite"/>
    </source>
</evidence>
<evidence type="ECO:0000313" key="8">
    <source>
        <dbReference type="EMBL" id="JAB72192.1"/>
    </source>
</evidence>
<protein>
    <submittedName>
        <fullName evidence="8">Putative secreted protein</fullName>
    </submittedName>
</protein>
<feature type="region of interest" description="Disordered" evidence="6">
    <location>
        <begin position="21"/>
        <end position="106"/>
    </location>
</feature>
<proteinExistence type="evidence at transcript level"/>
<dbReference type="InterPro" id="IPR021971">
    <property type="entry name" value="Salp15"/>
</dbReference>
<name>V5HBA9_IXORI</name>
<dbReference type="Pfam" id="PF12115">
    <property type="entry name" value="Salp15"/>
    <property type="match status" value="1"/>
</dbReference>